<protein>
    <submittedName>
        <fullName evidence="2">Uncharacterized protein</fullName>
    </submittedName>
</protein>
<proteinExistence type="predicted"/>
<dbReference type="EMBL" id="CP005986">
    <property type="protein sequence ID" value="AIA54418.1"/>
    <property type="molecule type" value="Genomic_DNA"/>
</dbReference>
<dbReference type="KEGG" id="acz:Acaty_c0533"/>
<gene>
    <name evidence="2" type="ORF">Acaty_c0533</name>
</gene>
<dbReference type="PROSITE" id="PS51257">
    <property type="entry name" value="PROKAR_LIPOPROTEIN"/>
    <property type="match status" value="1"/>
</dbReference>
<organism evidence="2 3">
    <name type="scientific">Acidithiobacillus caldus (strain ATCC 51756 / DSM 8584 / KU)</name>
    <dbReference type="NCBI Taxonomy" id="637389"/>
    <lineage>
        <taxon>Bacteria</taxon>
        <taxon>Pseudomonadati</taxon>
        <taxon>Pseudomonadota</taxon>
        <taxon>Acidithiobacillia</taxon>
        <taxon>Acidithiobacillales</taxon>
        <taxon>Acidithiobacillaceae</taxon>
        <taxon>Acidithiobacillus</taxon>
    </lineage>
</organism>
<evidence type="ECO:0000313" key="2">
    <source>
        <dbReference type="EMBL" id="AIA54418.1"/>
    </source>
</evidence>
<evidence type="ECO:0000256" key="1">
    <source>
        <dbReference type="SAM" id="SignalP"/>
    </source>
</evidence>
<dbReference type="RefSeq" id="WP_004867963.1">
    <property type="nucleotide sequence ID" value="NZ_CP005986.1"/>
</dbReference>
<feature type="signal peptide" evidence="1">
    <location>
        <begin position="1"/>
        <end position="30"/>
    </location>
</feature>
<accession>A0A059ZSC2</accession>
<dbReference type="Proteomes" id="UP000005522">
    <property type="component" value="Chromosome"/>
</dbReference>
<reference evidence="2 3" key="1">
    <citation type="journal article" date="2009" name="J. Bacteriol.">
        <title>Draft genome sequence of the extremely acidophilic bacterium Acidithiobacillus caldus ATCC 51756 reveals metabolic versatility in the genus Acidithiobacillus.</title>
        <authorList>
            <person name="Valdes J."/>
            <person name="Quatrini R."/>
            <person name="Hallberg K."/>
            <person name="Dopson M."/>
            <person name="Valenzuela P.D."/>
            <person name="Holmes D.S."/>
        </authorList>
    </citation>
    <scope>NUCLEOTIDE SEQUENCE [LARGE SCALE GENOMIC DNA]</scope>
    <source>
        <strain evidence="3">ATCC 51756 / DSM 8584 / KU</strain>
    </source>
</reference>
<name>A0A059ZSC2_ACICK</name>
<evidence type="ECO:0000313" key="3">
    <source>
        <dbReference type="Proteomes" id="UP000005522"/>
    </source>
</evidence>
<feature type="chain" id="PRO_5001585333" evidence="1">
    <location>
        <begin position="31"/>
        <end position="102"/>
    </location>
</feature>
<sequence length="102" mass="10739">MLLQMHRSRSRLWMLLAAASTACWSIASVAAPALPGIQAEALNNQHLAQVNGKGIPVNLPKLIHQNGNGVVLWDELQGKGGNSISMQSGGANLQSASMRVGQ</sequence>
<dbReference type="HOGENOM" id="CLU_2271255_0_0_6"/>
<dbReference type="AlphaFoldDB" id="A0A059ZSC2"/>
<keyword evidence="1" id="KW-0732">Signal</keyword>